<comment type="caution">
    <text evidence="1">The sequence shown here is derived from an EMBL/GenBank/DDBJ whole genome shotgun (WGS) entry which is preliminary data.</text>
</comment>
<accession>A0A835B3E7</accession>
<keyword evidence="2" id="KW-1185">Reference proteome</keyword>
<dbReference type="AlphaFoldDB" id="A0A835B3E7"/>
<organism evidence="1 2">
    <name type="scientific">Digitaria exilis</name>
    <dbReference type="NCBI Taxonomy" id="1010633"/>
    <lineage>
        <taxon>Eukaryota</taxon>
        <taxon>Viridiplantae</taxon>
        <taxon>Streptophyta</taxon>
        <taxon>Embryophyta</taxon>
        <taxon>Tracheophyta</taxon>
        <taxon>Spermatophyta</taxon>
        <taxon>Magnoliopsida</taxon>
        <taxon>Liliopsida</taxon>
        <taxon>Poales</taxon>
        <taxon>Poaceae</taxon>
        <taxon>PACMAD clade</taxon>
        <taxon>Panicoideae</taxon>
        <taxon>Panicodae</taxon>
        <taxon>Paniceae</taxon>
        <taxon>Anthephorinae</taxon>
        <taxon>Digitaria</taxon>
    </lineage>
</organism>
<protein>
    <submittedName>
        <fullName evidence="1">Uncharacterized protein</fullName>
    </submittedName>
</protein>
<evidence type="ECO:0000313" key="2">
    <source>
        <dbReference type="Proteomes" id="UP000636709"/>
    </source>
</evidence>
<sequence>MPSHPPYLHLLLRTWARLSANWTPNSWLIPICSRKRNWLLLWLRSQCKNEEKGC</sequence>
<evidence type="ECO:0000313" key="1">
    <source>
        <dbReference type="EMBL" id="KAF8676603.1"/>
    </source>
</evidence>
<reference evidence="1" key="1">
    <citation type="submission" date="2020-07" db="EMBL/GenBank/DDBJ databases">
        <title>Genome sequence and genetic diversity analysis of an under-domesticated orphan crop, white fonio (Digitaria exilis).</title>
        <authorList>
            <person name="Bennetzen J.L."/>
            <person name="Chen S."/>
            <person name="Ma X."/>
            <person name="Wang X."/>
            <person name="Yssel A.E.J."/>
            <person name="Chaluvadi S.R."/>
            <person name="Johnson M."/>
            <person name="Gangashetty P."/>
            <person name="Hamidou F."/>
            <person name="Sanogo M.D."/>
            <person name="Zwaenepoel A."/>
            <person name="Wallace J."/>
            <person name="Van De Peer Y."/>
            <person name="Van Deynze A."/>
        </authorList>
    </citation>
    <scope>NUCLEOTIDE SEQUENCE</scope>
    <source>
        <tissue evidence="1">Leaves</tissue>
    </source>
</reference>
<dbReference type="Proteomes" id="UP000636709">
    <property type="component" value="Unassembled WGS sequence"/>
</dbReference>
<dbReference type="EMBL" id="JACEFO010002160">
    <property type="protein sequence ID" value="KAF8676603.1"/>
    <property type="molecule type" value="Genomic_DNA"/>
</dbReference>
<gene>
    <name evidence="1" type="ORF">HU200_046913</name>
</gene>
<name>A0A835B3E7_9POAL</name>
<proteinExistence type="predicted"/>